<keyword evidence="2" id="KW-1133">Transmembrane helix</keyword>
<name>A0A8K0L152_9PEZI</name>
<accession>A0A8K0L152</accession>
<keyword evidence="2" id="KW-0472">Membrane</keyword>
<dbReference type="EMBL" id="JAESVG020000006">
    <property type="protein sequence ID" value="KAG8626975.1"/>
    <property type="molecule type" value="Genomic_DNA"/>
</dbReference>
<feature type="compositionally biased region" description="Basic and acidic residues" evidence="1">
    <location>
        <begin position="11"/>
        <end position="27"/>
    </location>
</feature>
<feature type="region of interest" description="Disordered" evidence="1">
    <location>
        <begin position="1"/>
        <end position="27"/>
    </location>
</feature>
<reference evidence="3" key="1">
    <citation type="submission" date="2021-07" db="EMBL/GenBank/DDBJ databases">
        <title>Elsinoe batatas strain:CRI-CJ2 Genome sequencing and assembly.</title>
        <authorList>
            <person name="Huang L."/>
        </authorList>
    </citation>
    <scope>NUCLEOTIDE SEQUENCE</scope>
    <source>
        <strain evidence="3">CRI-CJ2</strain>
    </source>
</reference>
<evidence type="ECO:0000313" key="3">
    <source>
        <dbReference type="EMBL" id="KAG8626975.1"/>
    </source>
</evidence>
<sequence length="180" mass="19933">MNPFRTPPSSADREKAAGSDSHLEEPKRADDGFNPYRRLILILHLCILPCLIPIFVVGALSMFGNKGQPRNMSVTFTLSMAAKSLMFIQYEVLTAHVQRLKTYGGVKAYMILNCIDAALWPGAVGFLVQRLVSRGCTGKNCTYTYVVIAAAVVLAVLSAPWAFITIRNFRYFKRTGVVPE</sequence>
<evidence type="ECO:0000313" key="4">
    <source>
        <dbReference type="Proteomes" id="UP000809789"/>
    </source>
</evidence>
<keyword evidence="2" id="KW-0812">Transmembrane</keyword>
<feature type="transmembrane region" description="Helical" evidence="2">
    <location>
        <begin position="39"/>
        <end position="63"/>
    </location>
</feature>
<keyword evidence="4" id="KW-1185">Reference proteome</keyword>
<feature type="transmembrane region" description="Helical" evidence="2">
    <location>
        <begin position="143"/>
        <end position="164"/>
    </location>
</feature>
<gene>
    <name evidence="3" type="ORF">KVT40_005920</name>
</gene>
<organism evidence="3 4">
    <name type="scientific">Elsinoe batatas</name>
    <dbReference type="NCBI Taxonomy" id="2601811"/>
    <lineage>
        <taxon>Eukaryota</taxon>
        <taxon>Fungi</taxon>
        <taxon>Dikarya</taxon>
        <taxon>Ascomycota</taxon>
        <taxon>Pezizomycotina</taxon>
        <taxon>Dothideomycetes</taxon>
        <taxon>Dothideomycetidae</taxon>
        <taxon>Myriangiales</taxon>
        <taxon>Elsinoaceae</taxon>
        <taxon>Elsinoe</taxon>
    </lineage>
</organism>
<protein>
    <submittedName>
        <fullName evidence="3">Uncharacterized protein</fullName>
    </submittedName>
</protein>
<dbReference type="Proteomes" id="UP000809789">
    <property type="component" value="Unassembled WGS sequence"/>
</dbReference>
<evidence type="ECO:0000256" key="1">
    <source>
        <dbReference type="SAM" id="MobiDB-lite"/>
    </source>
</evidence>
<evidence type="ECO:0000256" key="2">
    <source>
        <dbReference type="SAM" id="Phobius"/>
    </source>
</evidence>
<feature type="transmembrane region" description="Helical" evidence="2">
    <location>
        <begin position="108"/>
        <end position="131"/>
    </location>
</feature>
<dbReference type="AlphaFoldDB" id="A0A8K0L152"/>
<dbReference type="OrthoDB" id="3436860at2759"/>
<comment type="caution">
    <text evidence="3">The sequence shown here is derived from an EMBL/GenBank/DDBJ whole genome shotgun (WGS) entry which is preliminary data.</text>
</comment>
<proteinExistence type="predicted"/>